<protein>
    <submittedName>
        <fullName evidence="1">Uncharacterized protein</fullName>
    </submittedName>
</protein>
<name>A0A072P8L2_9EURO</name>
<dbReference type="HOGENOM" id="CLU_2793979_0_0_1"/>
<dbReference type="VEuPathDB" id="FungiDB:A1O9_08020"/>
<dbReference type="EMBL" id="AMGV01000006">
    <property type="protein sequence ID" value="KEF56439.1"/>
    <property type="molecule type" value="Genomic_DNA"/>
</dbReference>
<dbReference type="Proteomes" id="UP000027920">
    <property type="component" value="Unassembled WGS sequence"/>
</dbReference>
<evidence type="ECO:0000313" key="2">
    <source>
        <dbReference type="Proteomes" id="UP000027920"/>
    </source>
</evidence>
<sequence length="68" mass="7915">MRSTIMQEWHTLAGWMKAKMRTGTRQSIKNLAWFISSLELHGRKLRCPGRRVSMLALSTDELPLSMLR</sequence>
<dbReference type="GeneID" id="25282933"/>
<dbReference type="AlphaFoldDB" id="A0A072P8L2"/>
<organism evidence="1 2">
    <name type="scientific">Exophiala aquamarina CBS 119918</name>
    <dbReference type="NCBI Taxonomy" id="1182545"/>
    <lineage>
        <taxon>Eukaryota</taxon>
        <taxon>Fungi</taxon>
        <taxon>Dikarya</taxon>
        <taxon>Ascomycota</taxon>
        <taxon>Pezizomycotina</taxon>
        <taxon>Eurotiomycetes</taxon>
        <taxon>Chaetothyriomycetidae</taxon>
        <taxon>Chaetothyriales</taxon>
        <taxon>Herpotrichiellaceae</taxon>
        <taxon>Exophiala</taxon>
    </lineage>
</organism>
<evidence type="ECO:0000313" key="1">
    <source>
        <dbReference type="EMBL" id="KEF56439.1"/>
    </source>
</evidence>
<proteinExistence type="predicted"/>
<gene>
    <name evidence="1" type="ORF">A1O9_08020</name>
</gene>
<comment type="caution">
    <text evidence="1">The sequence shown here is derived from an EMBL/GenBank/DDBJ whole genome shotgun (WGS) entry which is preliminary data.</text>
</comment>
<keyword evidence="2" id="KW-1185">Reference proteome</keyword>
<accession>A0A072P8L2</accession>
<reference evidence="1 2" key="1">
    <citation type="submission" date="2013-03" db="EMBL/GenBank/DDBJ databases">
        <title>The Genome Sequence of Exophiala aquamarina CBS 119918.</title>
        <authorList>
            <consortium name="The Broad Institute Genomics Platform"/>
            <person name="Cuomo C."/>
            <person name="de Hoog S."/>
            <person name="Gorbushina A."/>
            <person name="Walker B."/>
            <person name="Young S.K."/>
            <person name="Zeng Q."/>
            <person name="Gargeya S."/>
            <person name="Fitzgerald M."/>
            <person name="Haas B."/>
            <person name="Abouelleil A."/>
            <person name="Allen A.W."/>
            <person name="Alvarado L."/>
            <person name="Arachchi H.M."/>
            <person name="Berlin A.M."/>
            <person name="Chapman S.B."/>
            <person name="Gainer-Dewar J."/>
            <person name="Goldberg J."/>
            <person name="Griggs A."/>
            <person name="Gujja S."/>
            <person name="Hansen M."/>
            <person name="Howarth C."/>
            <person name="Imamovic A."/>
            <person name="Ireland A."/>
            <person name="Larimer J."/>
            <person name="McCowan C."/>
            <person name="Murphy C."/>
            <person name="Pearson M."/>
            <person name="Poon T.W."/>
            <person name="Priest M."/>
            <person name="Roberts A."/>
            <person name="Saif S."/>
            <person name="Shea T."/>
            <person name="Sisk P."/>
            <person name="Sykes S."/>
            <person name="Wortman J."/>
            <person name="Nusbaum C."/>
            <person name="Birren B."/>
        </authorList>
    </citation>
    <scope>NUCLEOTIDE SEQUENCE [LARGE SCALE GENOMIC DNA]</scope>
    <source>
        <strain evidence="1 2">CBS 119918</strain>
    </source>
</reference>
<dbReference type="RefSeq" id="XP_013259029.1">
    <property type="nucleotide sequence ID" value="XM_013403575.1"/>
</dbReference>